<dbReference type="Gene3D" id="3.10.100.10">
    <property type="entry name" value="Mannose-Binding Protein A, subunit A"/>
    <property type="match status" value="2"/>
</dbReference>
<comment type="caution">
    <text evidence="6">The sequence shown here is derived from an EMBL/GenBank/DDBJ whole genome shotgun (WGS) entry which is preliminary data.</text>
</comment>
<proteinExistence type="predicted"/>
<dbReference type="SMART" id="SM00034">
    <property type="entry name" value="CLECT"/>
    <property type="match status" value="2"/>
</dbReference>
<dbReference type="SUPFAM" id="SSF56436">
    <property type="entry name" value="C-type lectin-like"/>
    <property type="match status" value="2"/>
</dbReference>
<feature type="chain" id="PRO_5042175398" description="C-type lectin domain-containing protein" evidence="4">
    <location>
        <begin position="20"/>
        <end position="549"/>
    </location>
</feature>
<keyword evidence="3" id="KW-0812">Transmembrane</keyword>
<dbReference type="InterPro" id="IPR001304">
    <property type="entry name" value="C-type_lectin-like"/>
</dbReference>
<protein>
    <recommendedName>
        <fullName evidence="5">C-type lectin domain-containing protein</fullName>
    </recommendedName>
</protein>
<dbReference type="PROSITE" id="PS00615">
    <property type="entry name" value="C_TYPE_LECTIN_1"/>
    <property type="match status" value="1"/>
</dbReference>
<dbReference type="PANTHER" id="PTHR22803">
    <property type="entry name" value="MANNOSE, PHOSPHOLIPASE, LECTIN RECEPTOR RELATED"/>
    <property type="match status" value="1"/>
</dbReference>
<name>A0AAE1EAZ2_9GAST</name>
<accession>A0AAE1EAZ2</accession>
<keyword evidence="3" id="KW-0472">Membrane</keyword>
<evidence type="ECO:0000313" key="6">
    <source>
        <dbReference type="EMBL" id="KAK3800969.1"/>
    </source>
</evidence>
<dbReference type="InterPro" id="IPR016186">
    <property type="entry name" value="C-type_lectin-like/link_sf"/>
</dbReference>
<feature type="signal peptide" evidence="4">
    <location>
        <begin position="1"/>
        <end position="19"/>
    </location>
</feature>
<dbReference type="CDD" id="cd00037">
    <property type="entry name" value="CLECT"/>
    <property type="match status" value="2"/>
</dbReference>
<dbReference type="InterPro" id="IPR018378">
    <property type="entry name" value="C-type_lectin_CS"/>
</dbReference>
<keyword evidence="1" id="KW-1015">Disulfide bond</keyword>
<keyword evidence="7" id="KW-1185">Reference proteome</keyword>
<keyword evidence="3" id="KW-1133">Transmembrane helix</keyword>
<gene>
    <name evidence="6" type="ORF">RRG08_001217</name>
</gene>
<feature type="domain" description="C-type lectin" evidence="5">
    <location>
        <begin position="258"/>
        <end position="382"/>
    </location>
</feature>
<dbReference type="InterPro" id="IPR016187">
    <property type="entry name" value="CTDL_fold"/>
</dbReference>
<sequence>MKITLIVGLLAVCAARANAWVPGTNIGLTRNRVFTRLDFHTNTGVMRGFPVGAARKAKVAQEQRRKAALQTLTTQNDCPQGFVRFGDSCFSQSLVATTWETARVACRKAGDGGDLASINSKEELDFIQTKFGGGSNDLRWIGLHKDRPGTPYTWVNGDKVQYLPWVSNYTGQEPTGFVAVSLINLHFIVKPVPTEYVPFLCKTMSSFNSARRDAVDYSNRPVQEKFVEGEKNETEEKIDAREFPEELLIPCREEWGSYEGKCYKFFDGKRKYKDAIVTCKKEGANLLSLHSPRESEFVRTHVMKRPGSTYWLGLSNDENGLAWTDSSPFDYSNWRSGLTVIAPPRKPMIRERNHLERCFKMDSDDLRWESDACSELCYTICVEKGQTGSLPPPTTPGPTTERTTGQSSTPWPQVYIYNGEVVGQEEFQELMKGVLYAGALVPALNASSITLKLNNSSSVKASQKSVSGESEPGGAGDQDPVAILVVLIGSVVLMVATFGAISWRRQYGNFPYPWKSLRDSSKYVNHNLQSILDPETRGVNQRGIYGAME</sequence>
<dbReference type="Proteomes" id="UP001283361">
    <property type="component" value="Unassembled WGS sequence"/>
</dbReference>
<dbReference type="PROSITE" id="PS50041">
    <property type="entry name" value="C_TYPE_LECTIN_2"/>
    <property type="match status" value="2"/>
</dbReference>
<evidence type="ECO:0000256" key="1">
    <source>
        <dbReference type="ARBA" id="ARBA00023157"/>
    </source>
</evidence>
<evidence type="ECO:0000256" key="2">
    <source>
        <dbReference type="SAM" id="MobiDB-lite"/>
    </source>
</evidence>
<dbReference type="AlphaFoldDB" id="A0AAE1EAZ2"/>
<dbReference type="InterPro" id="IPR050111">
    <property type="entry name" value="C-type_lectin/snaclec_domain"/>
</dbReference>
<evidence type="ECO:0000313" key="7">
    <source>
        <dbReference type="Proteomes" id="UP001283361"/>
    </source>
</evidence>
<feature type="domain" description="C-type lectin" evidence="5">
    <location>
        <begin position="85"/>
        <end position="174"/>
    </location>
</feature>
<dbReference type="Pfam" id="PF00059">
    <property type="entry name" value="Lectin_C"/>
    <property type="match status" value="2"/>
</dbReference>
<evidence type="ECO:0000256" key="4">
    <source>
        <dbReference type="SAM" id="SignalP"/>
    </source>
</evidence>
<feature type="region of interest" description="Disordered" evidence="2">
    <location>
        <begin position="387"/>
        <end position="409"/>
    </location>
</feature>
<evidence type="ECO:0000259" key="5">
    <source>
        <dbReference type="PROSITE" id="PS50041"/>
    </source>
</evidence>
<keyword evidence="4" id="KW-0732">Signal</keyword>
<dbReference type="EMBL" id="JAWDGP010000384">
    <property type="protein sequence ID" value="KAK3800969.1"/>
    <property type="molecule type" value="Genomic_DNA"/>
</dbReference>
<organism evidence="6 7">
    <name type="scientific">Elysia crispata</name>
    <name type="common">lettuce slug</name>
    <dbReference type="NCBI Taxonomy" id="231223"/>
    <lineage>
        <taxon>Eukaryota</taxon>
        <taxon>Metazoa</taxon>
        <taxon>Spiralia</taxon>
        <taxon>Lophotrochozoa</taxon>
        <taxon>Mollusca</taxon>
        <taxon>Gastropoda</taxon>
        <taxon>Heterobranchia</taxon>
        <taxon>Euthyneura</taxon>
        <taxon>Panpulmonata</taxon>
        <taxon>Sacoglossa</taxon>
        <taxon>Placobranchoidea</taxon>
        <taxon>Plakobranchidae</taxon>
        <taxon>Elysia</taxon>
    </lineage>
</organism>
<feature type="transmembrane region" description="Helical" evidence="3">
    <location>
        <begin position="481"/>
        <end position="503"/>
    </location>
</feature>
<reference evidence="6" key="1">
    <citation type="journal article" date="2023" name="G3 (Bethesda)">
        <title>A reference genome for the long-term kleptoplast-retaining sea slug Elysia crispata morphotype clarki.</title>
        <authorList>
            <person name="Eastman K.E."/>
            <person name="Pendleton A.L."/>
            <person name="Shaikh M.A."/>
            <person name="Suttiyut T."/>
            <person name="Ogas R."/>
            <person name="Tomko P."/>
            <person name="Gavelis G."/>
            <person name="Widhalm J.R."/>
            <person name="Wisecaver J.H."/>
        </authorList>
    </citation>
    <scope>NUCLEOTIDE SEQUENCE</scope>
    <source>
        <strain evidence="6">ECLA1</strain>
    </source>
</reference>
<evidence type="ECO:0000256" key="3">
    <source>
        <dbReference type="SAM" id="Phobius"/>
    </source>
</evidence>